<reference evidence="5 6" key="1">
    <citation type="submission" date="2024-02" db="EMBL/GenBank/DDBJ databases">
        <title>Roseibium algae sp. nov., isolated from marine alga (Grateloupia sp.), showing potential in myo-inositol conversion.</title>
        <authorList>
            <person name="Wang Y."/>
        </authorList>
    </citation>
    <scope>NUCLEOTIDE SEQUENCE [LARGE SCALE GENOMIC DNA]</scope>
    <source>
        <strain evidence="5 6">H3510</strain>
    </source>
</reference>
<dbReference type="PROSITE" id="PS50005">
    <property type="entry name" value="TPR"/>
    <property type="match status" value="1"/>
</dbReference>
<dbReference type="Pfam" id="PF13432">
    <property type="entry name" value="TPR_16"/>
    <property type="match status" value="1"/>
</dbReference>
<dbReference type="Gene3D" id="1.25.40.10">
    <property type="entry name" value="Tetratricopeptide repeat domain"/>
    <property type="match status" value="2"/>
</dbReference>
<evidence type="ECO:0000256" key="1">
    <source>
        <dbReference type="ARBA" id="ARBA00022737"/>
    </source>
</evidence>
<dbReference type="InterPro" id="IPR051012">
    <property type="entry name" value="CellSynth/LPSAsmb/PSIAsmb"/>
</dbReference>
<name>A0ABU8TPV7_9HYPH</name>
<feature type="region of interest" description="Disordered" evidence="4">
    <location>
        <begin position="371"/>
        <end position="391"/>
    </location>
</feature>
<dbReference type="SMART" id="SM00028">
    <property type="entry name" value="TPR"/>
    <property type="match status" value="6"/>
</dbReference>
<dbReference type="Proteomes" id="UP001385499">
    <property type="component" value="Unassembled WGS sequence"/>
</dbReference>
<dbReference type="PANTHER" id="PTHR45586">
    <property type="entry name" value="TPR REPEAT-CONTAINING PROTEIN PA4667"/>
    <property type="match status" value="1"/>
</dbReference>
<dbReference type="RefSeq" id="WP_340276249.1">
    <property type="nucleotide sequence ID" value="NZ_JBAKIA010000014.1"/>
</dbReference>
<dbReference type="PANTHER" id="PTHR45586:SF1">
    <property type="entry name" value="LIPOPOLYSACCHARIDE ASSEMBLY PROTEIN B"/>
    <property type="match status" value="1"/>
</dbReference>
<evidence type="ECO:0000313" key="5">
    <source>
        <dbReference type="EMBL" id="MEJ8475962.1"/>
    </source>
</evidence>
<gene>
    <name evidence="5" type="ORF">V6575_17860</name>
</gene>
<dbReference type="Pfam" id="PF14559">
    <property type="entry name" value="TPR_19"/>
    <property type="match status" value="2"/>
</dbReference>
<evidence type="ECO:0000256" key="4">
    <source>
        <dbReference type="SAM" id="MobiDB-lite"/>
    </source>
</evidence>
<dbReference type="InterPro" id="IPR011990">
    <property type="entry name" value="TPR-like_helical_dom_sf"/>
</dbReference>
<protein>
    <submittedName>
        <fullName evidence="5">Tetratricopeptide repeat protein</fullName>
    </submittedName>
</protein>
<evidence type="ECO:0000256" key="2">
    <source>
        <dbReference type="ARBA" id="ARBA00022803"/>
    </source>
</evidence>
<sequence>MTTSARDAFDYALDCERRGDPKSALAAYLEALELDPEDMEIIYRTATALLRAGFLEEAASQLRRVVFVEPTHIPARANLGNCQLLMGDMSNAEDNFNSVLEASPDNHNALYGLATVCLKQDKRQQALVTAERLMTLLPENAPALTLYAQAASDDPQASRAAAAYRKALTIDPTYIPALLGLAKLSIRRKRYDEALMFAEKACHLSPSESEPNRVLAEAHEAAGNLQQARAGYTKALTYSGDEKASLLVSLSTISRKLGEYPKALLHAFDAWQRAPGRKDAGNALGAALKNLGRSTDARAILTSMAQGKSLDSALERRLFDLARDLLDQTVSLADEKSLAAQAENEAAAFEITAEIALTGEVTTAEDVASASAIPAGQLDEAPLENRGEKTT</sequence>
<comment type="caution">
    <text evidence="5">The sequence shown here is derived from an EMBL/GenBank/DDBJ whole genome shotgun (WGS) entry which is preliminary data.</text>
</comment>
<dbReference type="SUPFAM" id="SSF48452">
    <property type="entry name" value="TPR-like"/>
    <property type="match status" value="1"/>
</dbReference>
<dbReference type="EMBL" id="JBAKIA010000014">
    <property type="protein sequence ID" value="MEJ8475962.1"/>
    <property type="molecule type" value="Genomic_DNA"/>
</dbReference>
<dbReference type="InterPro" id="IPR019734">
    <property type="entry name" value="TPR_rpt"/>
</dbReference>
<keyword evidence="2 3" id="KW-0802">TPR repeat</keyword>
<keyword evidence="6" id="KW-1185">Reference proteome</keyword>
<proteinExistence type="predicted"/>
<feature type="repeat" description="TPR" evidence="3">
    <location>
        <begin position="73"/>
        <end position="106"/>
    </location>
</feature>
<keyword evidence="1" id="KW-0677">Repeat</keyword>
<evidence type="ECO:0000313" key="6">
    <source>
        <dbReference type="Proteomes" id="UP001385499"/>
    </source>
</evidence>
<evidence type="ECO:0000256" key="3">
    <source>
        <dbReference type="PROSITE-ProRule" id="PRU00339"/>
    </source>
</evidence>
<organism evidence="5 6">
    <name type="scientific">Roseibium algae</name>
    <dbReference type="NCBI Taxonomy" id="3123038"/>
    <lineage>
        <taxon>Bacteria</taxon>
        <taxon>Pseudomonadati</taxon>
        <taxon>Pseudomonadota</taxon>
        <taxon>Alphaproteobacteria</taxon>
        <taxon>Hyphomicrobiales</taxon>
        <taxon>Stappiaceae</taxon>
        <taxon>Roseibium</taxon>
    </lineage>
</organism>
<accession>A0ABU8TPV7</accession>